<organism evidence="1">
    <name type="scientific">bioreactor metagenome</name>
    <dbReference type="NCBI Taxonomy" id="1076179"/>
    <lineage>
        <taxon>unclassified sequences</taxon>
        <taxon>metagenomes</taxon>
        <taxon>ecological metagenomes</taxon>
    </lineage>
</organism>
<sequence length="158" mass="17920">MLNSNYIQIQCKLSGYIALFNFQTTAAFRQLLILAVASRPTRSGMKFNLASFPTLSTSDSNFFRFSFSPAPPPGIPSSFGDVLFKIPRFSELSNPGPNFFRFFLFNNPASAPRIAPQSATWGLTYHDFRICQPFFRTFFRFSVNSATSNRIRPGRRAF</sequence>
<proteinExistence type="predicted"/>
<accession>A0A645EY99</accession>
<name>A0A645EY99_9ZZZZ</name>
<evidence type="ECO:0000313" key="1">
    <source>
        <dbReference type="EMBL" id="MPN06149.1"/>
    </source>
</evidence>
<gene>
    <name evidence="1" type="ORF">SDC9_153405</name>
</gene>
<protein>
    <submittedName>
        <fullName evidence="1">Uncharacterized protein</fullName>
    </submittedName>
</protein>
<comment type="caution">
    <text evidence="1">The sequence shown here is derived from an EMBL/GenBank/DDBJ whole genome shotgun (WGS) entry which is preliminary data.</text>
</comment>
<dbReference type="EMBL" id="VSSQ01052038">
    <property type="protein sequence ID" value="MPN06149.1"/>
    <property type="molecule type" value="Genomic_DNA"/>
</dbReference>
<reference evidence="1" key="1">
    <citation type="submission" date="2019-08" db="EMBL/GenBank/DDBJ databases">
        <authorList>
            <person name="Kucharzyk K."/>
            <person name="Murdoch R.W."/>
            <person name="Higgins S."/>
            <person name="Loffler F."/>
        </authorList>
    </citation>
    <scope>NUCLEOTIDE SEQUENCE</scope>
</reference>
<dbReference type="AlphaFoldDB" id="A0A645EY99"/>